<dbReference type="Pfam" id="PF18803">
    <property type="entry name" value="CxC2"/>
    <property type="match status" value="1"/>
</dbReference>
<evidence type="ECO:0000256" key="1">
    <source>
        <dbReference type="SAM" id="MobiDB-lite"/>
    </source>
</evidence>
<proteinExistence type="predicted"/>
<feature type="compositionally biased region" description="Acidic residues" evidence="1">
    <location>
        <begin position="79"/>
        <end position="93"/>
    </location>
</feature>
<sequence length="1028" mass="118307">MNDEEDVKRTDANGIPQCTDSLRVLFPGNSPKRMRTLVFTTPQQPSILSQLGIVNHTVPFQSSHNRKDNSKEGKKSQCEESDDDEDSLMDTDSEGGVTVKPTRRQGMSVKMAAFVPHLHTLQKCIIQHEAQSGVGLACSHCDTGEKAIYRCVDCFYPSIFCTQCIVRVHLSHPFHHIQKWDGNHFSRCSLHELGLVIRLGHGGGRCTSSTTFKELTVVHVNGIHKRHIQYCYCAKFEEFQQLMAARLFPATLTRPSTVFTFEMLEDFHRHSLNSKVTAYDYFGALREHTDAAFPIGVDDRYCELMVVMRVWRTLALSRRSGVDLGIGVYLPHRREGSTALRCPACPEVGFNLDEETLRKALAVETHKYTFYIMVDGNFRLQQKKKTTDPDDFALNGGHSYFVEDSAFREYLDQVGDLQKNNSTCAKLKAVRQQEMIKFRNMIISGVIAVQCARHGFYLPQGIVDLTEGESYARADYALANALGHEARRLRWIMLSYDIWCQYSKNLKARMRSIETSHFWPWMNQVVDKIRGAIPKMHIHGHNEKCQLYCSFLYTPYSGMTCGEGIESTWAEQNHAAGSTRELSRGHRHDTLDDFNHYWNWSKLQKLTSYLLQRFKKYSDEYQNMAVLIENLERRILPSTVEEWKKMESDPPLGKDQKPRMDRLYQAAKVKLPTQKSQASKLVAAEFDDSDSGSESDSPAAHKLASADPKLVHFVEEGIRIKKQQKYIQCHKKTMDPEELEDARGILRKAIKQWRSLQCEICPQIISSTDFETFNNNRPERQKLLLPSFFGMNRAKSLGLEVLIEIEYHLRLGQAYDAIDSLRIAVYRFNAAKGQKKQHIRGVRYVTRANKILNDLAEDKYTCAQVYQLAYKALISIGLPHDSELRPLRRDELWGRDMATVHGPGESAPEPWWWMVGKPPSLSEDAWHTELDRVRWFRMRAALSRMHEELEILYEEFKRTIRSFDKYESIWKKIGDSTLNRSTGFSSYAYRQAAMYGRFSLAARADFDKAVKYAPSRVELTCRSVFLDH</sequence>
<evidence type="ECO:0000313" key="4">
    <source>
        <dbReference type="Proteomes" id="UP001213000"/>
    </source>
</evidence>
<dbReference type="InterPro" id="IPR040521">
    <property type="entry name" value="KDZ"/>
</dbReference>
<feature type="region of interest" description="Disordered" evidence="1">
    <location>
        <begin position="59"/>
        <end position="103"/>
    </location>
</feature>
<feature type="domain" description="CxC2-like cysteine cluster KDZ transposase-associated" evidence="2">
    <location>
        <begin position="190"/>
        <end position="291"/>
    </location>
</feature>
<reference evidence="3" key="1">
    <citation type="submission" date="2022-07" db="EMBL/GenBank/DDBJ databases">
        <title>Genome Sequence of Leucocoprinus birnbaumii.</title>
        <authorList>
            <person name="Buettner E."/>
        </authorList>
    </citation>
    <scope>NUCLEOTIDE SEQUENCE</scope>
    <source>
        <strain evidence="3">VT141</strain>
    </source>
</reference>
<dbReference type="InterPro" id="IPR041457">
    <property type="entry name" value="CxC2_KDZ-assoc"/>
</dbReference>
<keyword evidence="4" id="KW-1185">Reference proteome</keyword>
<dbReference type="Pfam" id="PF18758">
    <property type="entry name" value="KDZ"/>
    <property type="match status" value="1"/>
</dbReference>
<dbReference type="EMBL" id="JANIEX010000160">
    <property type="protein sequence ID" value="KAJ3572029.1"/>
    <property type="molecule type" value="Genomic_DNA"/>
</dbReference>
<dbReference type="PANTHER" id="PTHR33104">
    <property type="entry name" value="SI:DKEY-29D5.2"/>
    <property type="match status" value="1"/>
</dbReference>
<name>A0AAD5W344_9AGAR</name>
<dbReference type="AlphaFoldDB" id="A0AAD5W344"/>
<organism evidence="3 4">
    <name type="scientific">Leucocoprinus birnbaumii</name>
    <dbReference type="NCBI Taxonomy" id="56174"/>
    <lineage>
        <taxon>Eukaryota</taxon>
        <taxon>Fungi</taxon>
        <taxon>Dikarya</taxon>
        <taxon>Basidiomycota</taxon>
        <taxon>Agaricomycotina</taxon>
        <taxon>Agaricomycetes</taxon>
        <taxon>Agaricomycetidae</taxon>
        <taxon>Agaricales</taxon>
        <taxon>Agaricineae</taxon>
        <taxon>Agaricaceae</taxon>
        <taxon>Leucocoprinus</taxon>
    </lineage>
</organism>
<dbReference type="PANTHER" id="PTHR33104:SF2">
    <property type="entry name" value="CXC3 LIKE CYSTEINE CLUSTER DOMAIN-CONTAINING PROTEIN"/>
    <property type="match status" value="1"/>
</dbReference>
<feature type="region of interest" description="Disordered" evidence="1">
    <location>
        <begin position="680"/>
        <end position="703"/>
    </location>
</feature>
<dbReference type="Proteomes" id="UP001213000">
    <property type="component" value="Unassembled WGS sequence"/>
</dbReference>
<protein>
    <recommendedName>
        <fullName evidence="2">CxC2-like cysteine cluster KDZ transposase-associated domain-containing protein</fullName>
    </recommendedName>
</protein>
<feature type="compositionally biased region" description="Basic and acidic residues" evidence="1">
    <location>
        <begin position="65"/>
        <end position="78"/>
    </location>
</feature>
<comment type="caution">
    <text evidence="3">The sequence shown here is derived from an EMBL/GenBank/DDBJ whole genome shotgun (WGS) entry which is preliminary data.</text>
</comment>
<evidence type="ECO:0000259" key="2">
    <source>
        <dbReference type="Pfam" id="PF18803"/>
    </source>
</evidence>
<accession>A0AAD5W344</accession>
<evidence type="ECO:0000313" key="3">
    <source>
        <dbReference type="EMBL" id="KAJ3572029.1"/>
    </source>
</evidence>
<gene>
    <name evidence="3" type="ORF">NP233_g3354</name>
</gene>